<evidence type="ECO:0000256" key="12">
    <source>
        <dbReference type="ARBA" id="ARBA00068814"/>
    </source>
</evidence>
<reference evidence="17" key="2">
    <citation type="submission" date="2025-09" db="UniProtKB">
        <authorList>
            <consortium name="Ensembl"/>
        </authorList>
    </citation>
    <scope>IDENTIFICATION</scope>
</reference>
<comment type="function">
    <text evidence="10">Component of pre-mRNA cleavage complex II, which promotes transcription termination by RNA polymerase II.</text>
</comment>
<feature type="domain" description="CID" evidence="16">
    <location>
        <begin position="6"/>
        <end position="134"/>
    </location>
</feature>
<evidence type="ECO:0000313" key="18">
    <source>
        <dbReference type="Proteomes" id="UP000261540"/>
    </source>
</evidence>
<feature type="region of interest" description="Disordered" evidence="15">
    <location>
        <begin position="758"/>
        <end position="891"/>
    </location>
</feature>
<dbReference type="PROSITE" id="PS51391">
    <property type="entry name" value="CID"/>
    <property type="match status" value="1"/>
</dbReference>
<evidence type="ECO:0000256" key="13">
    <source>
        <dbReference type="ARBA" id="ARBA00083113"/>
    </source>
</evidence>
<feature type="compositionally biased region" description="Basic and acidic residues" evidence="15">
    <location>
        <begin position="683"/>
        <end position="692"/>
    </location>
</feature>
<organism evidence="17 18">
    <name type="scientific">Paramormyrops kingsleyae</name>
    <dbReference type="NCBI Taxonomy" id="1676925"/>
    <lineage>
        <taxon>Eukaryota</taxon>
        <taxon>Metazoa</taxon>
        <taxon>Chordata</taxon>
        <taxon>Craniata</taxon>
        <taxon>Vertebrata</taxon>
        <taxon>Euteleostomi</taxon>
        <taxon>Actinopterygii</taxon>
        <taxon>Neopterygii</taxon>
        <taxon>Teleostei</taxon>
        <taxon>Osteoglossocephala</taxon>
        <taxon>Osteoglossomorpha</taxon>
        <taxon>Osteoglossiformes</taxon>
        <taxon>Mormyridae</taxon>
        <taxon>Paramormyrops</taxon>
    </lineage>
</organism>
<dbReference type="InterPro" id="IPR045154">
    <property type="entry name" value="PCF11-like"/>
</dbReference>
<feature type="compositionally biased region" description="Polar residues" evidence="15">
    <location>
        <begin position="769"/>
        <end position="781"/>
    </location>
</feature>
<keyword evidence="5" id="KW-0507">mRNA processing</keyword>
<feature type="region of interest" description="Disordered" evidence="15">
    <location>
        <begin position="644"/>
        <end position="727"/>
    </location>
</feature>
<dbReference type="GeneTree" id="ENSGT00440000034259"/>
<dbReference type="PANTHER" id="PTHR15921:SF3">
    <property type="entry name" value="PRE-MRNA CLEAVAGE COMPLEX 2 PROTEIN PCF11"/>
    <property type="match status" value="1"/>
</dbReference>
<dbReference type="CDD" id="cd16982">
    <property type="entry name" value="CID_Pcf11"/>
    <property type="match status" value="1"/>
</dbReference>
<feature type="compositionally biased region" description="Basic residues" evidence="15">
    <location>
        <begin position="434"/>
        <end position="443"/>
    </location>
</feature>
<protein>
    <recommendedName>
        <fullName evidence="12">Pre-mRNA cleavage complex 2 protein Pcf11</fullName>
    </recommendedName>
    <alternativeName>
        <fullName evidence="13">Pre-mRNA cleavage complex II protein Pcf11</fullName>
    </alternativeName>
</protein>
<feature type="region of interest" description="Disordered" evidence="15">
    <location>
        <begin position="1040"/>
        <end position="1071"/>
    </location>
</feature>
<dbReference type="Gene3D" id="1.25.40.90">
    <property type="match status" value="1"/>
</dbReference>
<feature type="compositionally biased region" description="Polar residues" evidence="15">
    <location>
        <begin position="1055"/>
        <end position="1071"/>
    </location>
</feature>
<feature type="compositionally biased region" description="Basic and acidic residues" evidence="15">
    <location>
        <begin position="704"/>
        <end position="727"/>
    </location>
</feature>
<dbReference type="InterPro" id="IPR006569">
    <property type="entry name" value="CID_dom"/>
</dbReference>
<evidence type="ECO:0000256" key="2">
    <source>
        <dbReference type="ARBA" id="ARBA00022481"/>
    </source>
</evidence>
<dbReference type="GO" id="GO:0000993">
    <property type="term" value="F:RNA polymerase II complex binding"/>
    <property type="evidence" value="ECO:0007669"/>
    <property type="project" value="InterPro"/>
</dbReference>
<dbReference type="RefSeq" id="XP_023656395.1">
    <property type="nucleotide sequence ID" value="XM_023800627.2"/>
</dbReference>
<feature type="compositionally biased region" description="Basic and acidic residues" evidence="15">
    <location>
        <begin position="758"/>
        <end position="768"/>
    </location>
</feature>
<evidence type="ECO:0000256" key="10">
    <source>
        <dbReference type="ARBA" id="ARBA00057101"/>
    </source>
</evidence>
<evidence type="ECO:0000256" key="3">
    <source>
        <dbReference type="ARBA" id="ARBA00022499"/>
    </source>
</evidence>
<dbReference type="InterPro" id="IPR054127">
    <property type="entry name" value="Pcf11_C"/>
</dbReference>
<reference evidence="17" key="1">
    <citation type="submission" date="2025-08" db="UniProtKB">
        <authorList>
            <consortium name="Ensembl"/>
        </authorList>
    </citation>
    <scope>IDENTIFICATION</scope>
</reference>
<evidence type="ECO:0000256" key="15">
    <source>
        <dbReference type="SAM" id="MobiDB-lite"/>
    </source>
</evidence>
<feature type="compositionally biased region" description="Basic and acidic residues" evidence="15">
    <location>
        <begin position="484"/>
        <end position="557"/>
    </location>
</feature>
<keyword evidence="4" id="KW-0597">Phosphoprotein</keyword>
<feature type="compositionally biased region" description="Basic and acidic residues" evidence="15">
    <location>
        <begin position="302"/>
        <end position="332"/>
    </location>
</feature>
<dbReference type="Pfam" id="PF04818">
    <property type="entry name" value="CID"/>
    <property type="match status" value="1"/>
</dbReference>
<feature type="compositionally biased region" description="Acidic residues" evidence="15">
    <location>
        <begin position="1318"/>
        <end position="1330"/>
    </location>
</feature>
<evidence type="ECO:0000256" key="4">
    <source>
        <dbReference type="ARBA" id="ARBA00022553"/>
    </source>
</evidence>
<feature type="coiled-coil region" evidence="14">
    <location>
        <begin position="187"/>
        <end position="221"/>
    </location>
</feature>
<dbReference type="GO" id="GO:0003729">
    <property type="term" value="F:mRNA binding"/>
    <property type="evidence" value="ECO:0007669"/>
    <property type="project" value="InterPro"/>
</dbReference>
<dbReference type="Proteomes" id="UP000261540">
    <property type="component" value="Unplaced"/>
</dbReference>
<dbReference type="GO" id="GO:0031124">
    <property type="term" value="P:mRNA 3'-end processing"/>
    <property type="evidence" value="ECO:0007669"/>
    <property type="project" value="InterPro"/>
</dbReference>
<dbReference type="Pfam" id="PF20827">
    <property type="entry name" value="PCF11_charged"/>
    <property type="match status" value="1"/>
</dbReference>
<feature type="region of interest" description="Disordered" evidence="15">
    <location>
        <begin position="939"/>
        <end position="964"/>
    </location>
</feature>
<dbReference type="KEGG" id="pki:111838057"/>
<dbReference type="GO" id="GO:0005737">
    <property type="term" value="C:cytoplasm"/>
    <property type="evidence" value="ECO:0007669"/>
    <property type="project" value="TreeGrafter"/>
</dbReference>
<accession>A0A3B3T2W6</accession>
<dbReference type="InterPro" id="IPR048830">
    <property type="entry name" value="PCF11_helical"/>
</dbReference>
<feature type="compositionally biased region" description="Basic and acidic residues" evidence="15">
    <location>
        <begin position="347"/>
        <end position="363"/>
    </location>
</feature>
<feature type="compositionally biased region" description="Polar residues" evidence="15">
    <location>
        <begin position="1300"/>
        <end position="1316"/>
    </location>
</feature>
<feature type="region of interest" description="Disordered" evidence="15">
    <location>
        <begin position="295"/>
        <end position="593"/>
    </location>
</feature>
<evidence type="ECO:0000256" key="5">
    <source>
        <dbReference type="ARBA" id="ARBA00022664"/>
    </source>
</evidence>
<keyword evidence="3" id="KW-1017">Isopeptide bond</keyword>
<keyword evidence="18" id="KW-1185">Reference proteome</keyword>
<evidence type="ECO:0000259" key="16">
    <source>
        <dbReference type="PROSITE" id="PS51391"/>
    </source>
</evidence>
<dbReference type="InterPro" id="IPR048832">
    <property type="entry name" value="PCF11_charged"/>
</dbReference>
<proteinExistence type="predicted"/>
<dbReference type="Pfam" id="PF11526">
    <property type="entry name" value="Pfc11_Clp1_ID"/>
    <property type="match status" value="1"/>
</dbReference>
<feature type="compositionally biased region" description="Basic and acidic residues" evidence="15">
    <location>
        <begin position="372"/>
        <end position="383"/>
    </location>
</feature>
<dbReference type="CTD" id="51585"/>
<feature type="compositionally biased region" description="Basic and acidic residues" evidence="15">
    <location>
        <begin position="955"/>
        <end position="964"/>
    </location>
</feature>
<evidence type="ECO:0000256" key="8">
    <source>
        <dbReference type="ARBA" id="ARBA00023054"/>
    </source>
</evidence>
<name>A0A3B3T2W6_9TELE</name>
<feature type="compositionally biased region" description="Basic residues" evidence="15">
    <location>
        <begin position="450"/>
        <end position="464"/>
    </location>
</feature>
<dbReference type="PANTHER" id="PTHR15921">
    <property type="entry name" value="PRE-MRNA CLEAVAGE COMPLEX II"/>
    <property type="match status" value="1"/>
</dbReference>
<evidence type="ECO:0000256" key="9">
    <source>
        <dbReference type="ARBA" id="ARBA00023242"/>
    </source>
</evidence>
<dbReference type="GeneID" id="111838057"/>
<dbReference type="Pfam" id="PF21936">
    <property type="entry name" value="Pcf11_C"/>
    <property type="match status" value="1"/>
</dbReference>
<dbReference type="Pfam" id="PF20845">
    <property type="entry name" value="Pcf11_helical"/>
    <property type="match status" value="1"/>
</dbReference>
<feature type="region of interest" description="Disordered" evidence="15">
    <location>
        <begin position="1298"/>
        <end position="1330"/>
    </location>
</feature>
<dbReference type="InterPro" id="IPR021605">
    <property type="entry name" value="Pcf11_Clp1-ID"/>
</dbReference>
<dbReference type="InterPro" id="IPR047415">
    <property type="entry name" value="Pcf11_CID"/>
</dbReference>
<evidence type="ECO:0000256" key="6">
    <source>
        <dbReference type="ARBA" id="ARBA00022843"/>
    </source>
</evidence>
<keyword evidence="7" id="KW-0007">Acetylation</keyword>
<dbReference type="GO" id="GO:0005849">
    <property type="term" value="C:mRNA cleavage factor complex"/>
    <property type="evidence" value="ECO:0007669"/>
    <property type="project" value="InterPro"/>
</dbReference>
<dbReference type="Ensembl" id="ENSPKIT00000017621.1">
    <property type="protein sequence ID" value="ENSPKIP00000036671.1"/>
    <property type="gene ID" value="ENSPKIG00000015149.1"/>
</dbReference>
<dbReference type="SUPFAM" id="SSF48464">
    <property type="entry name" value="ENTH/VHS domain"/>
    <property type="match status" value="1"/>
</dbReference>
<dbReference type="GO" id="GO:0006369">
    <property type="term" value="P:termination of RNA polymerase II transcription"/>
    <property type="evidence" value="ECO:0007669"/>
    <property type="project" value="InterPro"/>
</dbReference>
<dbReference type="FunFam" id="1.25.40.90:FF:000015">
    <property type="entry name" value="Pre-mRNA cleavage complex 2 protein Pcf11"/>
    <property type="match status" value="1"/>
</dbReference>
<comment type="subcellular location">
    <subcellularLocation>
        <location evidence="1">Nucleus</location>
    </subcellularLocation>
</comment>
<dbReference type="SMART" id="SM00582">
    <property type="entry name" value="RPR"/>
    <property type="match status" value="1"/>
</dbReference>
<evidence type="ECO:0000256" key="7">
    <source>
        <dbReference type="ARBA" id="ARBA00022990"/>
    </source>
</evidence>
<dbReference type="InterPro" id="IPR008942">
    <property type="entry name" value="ENTH_VHS"/>
</dbReference>
<evidence type="ECO:0000256" key="1">
    <source>
        <dbReference type="ARBA" id="ARBA00004123"/>
    </source>
</evidence>
<keyword evidence="2" id="KW-0488">Methylation</keyword>
<evidence type="ECO:0000256" key="14">
    <source>
        <dbReference type="SAM" id="Coils"/>
    </source>
</evidence>
<keyword evidence="9" id="KW-0539">Nucleus</keyword>
<evidence type="ECO:0000256" key="11">
    <source>
        <dbReference type="ARBA" id="ARBA00063659"/>
    </source>
</evidence>
<dbReference type="STRING" id="1676925.ENSPKIP00000036671"/>
<keyword evidence="6" id="KW-0832">Ubl conjugation</keyword>
<sequence length="1571" mass="176145">MSDDAAREDACREYQSSLEDLTFNSKPHINMLTILAEENLHFAKDIVAIIEAQIAKAPAPEKLPVLYLVDSIVKNVGGEYLAVFAKNIVNSFILVFEKVDENTRKSLFKLRSTWDEIFPLKKLYALDVRVNGVDPAWPIKPLPPNVNASIHVNPKFLKPSEEVTVPSGNTQQPPNQSVVNEKSLTQEQAIRQQLLAKQKQLLELQQKKIELELEQTKAQLAANQLVAATNPPVNPANQLGIGARNTPIPPMQFGKPWHVMQPESKISTRDPRLNRMGPTTQLVKEQVLNKKDGHLMASSVHPSEKKTNVPAEKTKFEKLKIPKKESHDEKAKSKSPSPLNKFQGKPKNSEMENIKTGEVNKRDPRLRKHLHDKPDVKDDECKDKKRFSDKKERDDSTPGARSIGGRNKLLNGSTNKYERNETLEKLDSKTNKASMRRRSRSRSRSPLSHSPKRKDRRSPKRRMRSVSSSPPKSGKGRQLGGKHLHPDEFSQHSNIREERAIPKKNVNEPRRQKRLLEERPVESRDSHSPRLPNEPKENASKRWKSGWEENKHLKQPDENLVQGKSGQGLQRHKQSWSSNQRMPVSRIPKQHRLSVDANLQIPDVLNSASKRDLLKKASKRLADGEISHDDFLNVAHQIKQLFQYQEEKQRSDSWDGSSEDAQFGTRKKPLLATPSTQQGSLSDAEKSYYEHKAKLRRTQVQHQGGRDHHSPYSERMQHGRPMYEDDEQMKVDPEFQKRYGAMPEGIKVEDSVKPVCLKHEDFTKERPSSDQSSSFKNSPSPVNFDGLSGKSPVSGFDCSANIDIEGHQMPVRESSPNQRFGIPSSCEHSVAGSDSEVQLSMEVSSGHHDASGQGRSGQPGPLLCESPGQTPPHVLEGPHSQSGLSRYDGPKIAQRFDGQQPLIFEGNTNQPILDGPARPHLQGRFDNSGPGRFDGSSRFDGTQGSGRFDGAPMHKGPDRFDSSNRYDTPAVLPGPQRFGEPQGLGRFNGPHLQQGAGRFEGPVGQQAPARFDGQSSVMFDGPQMQTNRFDGPLRFEGPHMQQGPGRYEGRFAGPQAQQGPSRYEGPSSQQGRMRFDGPVNQPGAIRFEHGQGQIGPMRYDGQQQGMARFDCAPSQQGAPRYCGPLNLQSQMRPLCPSMFDNAQGQNQLSNPGPQSNFNMPNNRFAEPLNVFGAASQSFQGQQNLSQGHNFNVQAAAGTPGFSNSFVRPVSSYYNPGAPAGNMGTAVPGGNIQQPMNMLPGLKPQIPAPYSQGQPYGQLQQTPVPFGQTGSQFPPESHFGQVDVNDLLSKLISTGIIKPAQTDSTTTGMNTPPQSQPAVEEEEEEEQDDDQNVPDLTAFAIEDMKQRYDSVITKLYTGIQCYSCGMRFTASQTDVYADHLDWHYRQNRLEKDISKKVTHRRWYYSLMDWIEFEEIADLEERAKSQFFEKVHEEVEKKTQEAAKEKEFLSVKAAPDVVGETCEICQEQFEMYWEEEEEEWHLKNAIRVDEKTYHPSCYEDYKNTSSFVDCTPSPNKALMENPLDVFIKEENDPSSCSSIKQEPDMQSSCTDANAEEAFQVKLEAESQASAIIF</sequence>
<feature type="compositionally biased region" description="Basic and acidic residues" evidence="15">
    <location>
        <begin position="416"/>
        <end position="430"/>
    </location>
</feature>
<keyword evidence="8 14" id="KW-0175">Coiled coil</keyword>
<dbReference type="OrthoDB" id="343582at2759"/>
<evidence type="ECO:0000313" key="17">
    <source>
        <dbReference type="Ensembl" id="ENSPKIP00000036671.1"/>
    </source>
</evidence>
<comment type="subunit">
    <text evidence="11">Associates with the phosphorylated CTD domain of POLR2A /RNA polymerase II.</text>
</comment>